<dbReference type="PANTHER" id="PTHR11373">
    <property type="entry name" value="DEOXYNUCLEOSIDE TRIPHOSPHATE TRIPHOSPHOHYDROLASE"/>
    <property type="match status" value="1"/>
</dbReference>
<feature type="domain" description="HD/PDEase" evidence="1">
    <location>
        <begin position="53"/>
        <end position="225"/>
    </location>
</feature>
<dbReference type="InterPro" id="IPR003607">
    <property type="entry name" value="HD/PDEase_dom"/>
</dbReference>
<gene>
    <name evidence="2" type="ORF">Hyperionvirus46_3</name>
</gene>
<evidence type="ECO:0000313" key="2">
    <source>
        <dbReference type="EMBL" id="AYV84867.1"/>
    </source>
</evidence>
<accession>A0A3G5ACI7</accession>
<dbReference type="PANTHER" id="PTHR11373:SF4">
    <property type="entry name" value="DEOXYNUCLEOSIDE TRIPHOSPHATE TRIPHOSPHOHYDROLASE SAMHD1"/>
    <property type="match status" value="1"/>
</dbReference>
<dbReference type="Gene3D" id="1.10.3210.10">
    <property type="entry name" value="Hypothetical protein af1432"/>
    <property type="match status" value="1"/>
</dbReference>
<dbReference type="EMBL" id="MK072428">
    <property type="protein sequence ID" value="AYV84867.1"/>
    <property type="molecule type" value="Genomic_DNA"/>
</dbReference>
<proteinExistence type="predicted"/>
<reference evidence="2" key="1">
    <citation type="submission" date="2018-10" db="EMBL/GenBank/DDBJ databases">
        <title>Hidden diversity of soil giant viruses.</title>
        <authorList>
            <person name="Schulz F."/>
            <person name="Alteio L."/>
            <person name="Goudeau D."/>
            <person name="Ryan E.M."/>
            <person name="Malmstrom R.R."/>
            <person name="Blanchard J."/>
            <person name="Woyke T."/>
        </authorList>
    </citation>
    <scope>NUCLEOTIDE SEQUENCE</scope>
    <source>
        <strain evidence="2">HYV1</strain>
    </source>
</reference>
<organism evidence="2">
    <name type="scientific">Hyperionvirus sp</name>
    <dbReference type="NCBI Taxonomy" id="2487770"/>
    <lineage>
        <taxon>Viruses</taxon>
        <taxon>Varidnaviria</taxon>
        <taxon>Bamfordvirae</taxon>
        <taxon>Nucleocytoviricota</taxon>
        <taxon>Megaviricetes</taxon>
        <taxon>Imitervirales</taxon>
        <taxon>Mimiviridae</taxon>
        <taxon>Klosneuvirinae</taxon>
    </lineage>
</organism>
<name>A0A3G5ACI7_9VIRU</name>
<dbReference type="InterPro" id="IPR050135">
    <property type="entry name" value="dGTPase-like"/>
</dbReference>
<evidence type="ECO:0000259" key="1">
    <source>
        <dbReference type="SMART" id="SM00471"/>
    </source>
</evidence>
<sequence>MSEIVSNYKVIYDNVHGYIPLSNLIVMVMDSRQFQRLRKLKQLGSCHYVYQNAVHTRHEHSIGTSYLAGKLMESIMGGTKGEEIDSYLGGIRELKSYYDRKYGGKVHVIDEYIIELVKIAALCHDIGHGPFSHVFDDFFIAVRGGGKNPMEHHEIRSGIFLEQIIKENRILSEMIGDDQISFMKNLINPREEHQGFIYQIVSNNFNGLDVDKYDYLARDSYMIGGRGSQFESQRLVEHIKIINNTICYPEQATSDIIALFNTRYNLHKNVYGHKGVLSAQYMIVEIFGYLDPVIGLYESINDFDKFSIMTDEYILTCHHTLLKGGGLSSSERENVMKAKEVIDLLDAHKLYAHVDTFVSKEKMDIGVEDFKLGDRGKIIVHMNKIGFVSGSKSNPLDCVYAYRTKDNFEKKIVARKIDVEKYSLLVANNYQEWVTMIFYKEKGDGARVEQLRGEFREILGRLGKVENDR</sequence>
<dbReference type="SMART" id="SM00471">
    <property type="entry name" value="HDc"/>
    <property type="match status" value="1"/>
</dbReference>
<dbReference type="CDD" id="cd00077">
    <property type="entry name" value="HDc"/>
    <property type="match status" value="1"/>
</dbReference>
<dbReference type="GO" id="GO:0006203">
    <property type="term" value="P:dGTP catabolic process"/>
    <property type="evidence" value="ECO:0007669"/>
    <property type="project" value="TreeGrafter"/>
</dbReference>
<protein>
    <submittedName>
        <fullName evidence="2">HD phosphohydrolase</fullName>
    </submittedName>
</protein>
<dbReference type="SUPFAM" id="SSF109604">
    <property type="entry name" value="HD-domain/PDEase-like"/>
    <property type="match status" value="1"/>
</dbReference>
<keyword evidence="2" id="KW-0378">Hydrolase</keyword>
<dbReference type="Gene3D" id="3.30.70.2760">
    <property type="match status" value="1"/>
</dbReference>
<dbReference type="InterPro" id="IPR006674">
    <property type="entry name" value="HD_domain"/>
</dbReference>
<dbReference type="GO" id="GO:0008832">
    <property type="term" value="F:dGTPase activity"/>
    <property type="evidence" value="ECO:0007669"/>
    <property type="project" value="TreeGrafter"/>
</dbReference>
<dbReference type="Pfam" id="PF01966">
    <property type="entry name" value="HD"/>
    <property type="match status" value="1"/>
</dbReference>